<dbReference type="EMBL" id="UGOL01000001">
    <property type="protein sequence ID" value="STX79428.1"/>
    <property type="molecule type" value="Genomic_DNA"/>
</dbReference>
<evidence type="ECO:0000313" key="5">
    <source>
        <dbReference type="Proteomes" id="UP000254631"/>
    </source>
</evidence>
<dbReference type="EMBL" id="JAPXIC010000040">
    <property type="protein sequence ID" value="MCZ4718907.1"/>
    <property type="molecule type" value="Genomic_DNA"/>
</dbReference>
<evidence type="ECO:0000313" key="4">
    <source>
        <dbReference type="EMBL" id="STX79428.1"/>
    </source>
</evidence>
<keyword evidence="2" id="KW-0732">Signal</keyword>
<feature type="compositionally biased region" description="Polar residues" evidence="1">
    <location>
        <begin position="40"/>
        <end position="69"/>
    </location>
</feature>
<organism evidence="4 5">
    <name type="scientific">Legionella pneumophila</name>
    <dbReference type="NCBI Taxonomy" id="446"/>
    <lineage>
        <taxon>Bacteria</taxon>
        <taxon>Pseudomonadati</taxon>
        <taxon>Pseudomonadota</taxon>
        <taxon>Gammaproteobacteria</taxon>
        <taxon>Legionellales</taxon>
        <taxon>Legionellaceae</taxon>
        <taxon>Legionella</taxon>
    </lineage>
</organism>
<feature type="region of interest" description="Disordered" evidence="1">
    <location>
        <begin position="22"/>
        <end position="106"/>
    </location>
</feature>
<feature type="chain" id="PRO_5014245225" evidence="2">
    <location>
        <begin position="20"/>
        <end position="106"/>
    </location>
</feature>
<evidence type="ECO:0000256" key="2">
    <source>
        <dbReference type="SAM" id="SignalP"/>
    </source>
</evidence>
<dbReference type="Proteomes" id="UP000254631">
    <property type="component" value="Unassembled WGS sequence"/>
</dbReference>
<reference evidence="4 5" key="1">
    <citation type="submission" date="2018-06" db="EMBL/GenBank/DDBJ databases">
        <authorList>
            <consortium name="Pathogen Informatics"/>
            <person name="Doyle S."/>
        </authorList>
    </citation>
    <scope>NUCLEOTIDE SEQUENCE [LARGE SCALE GENOMIC DNA]</scope>
    <source>
        <strain evidence="4 5">NCTC12000</strain>
    </source>
</reference>
<gene>
    <name evidence="4" type="ORF">NCTC12000_01419</name>
    <name evidence="3" type="ORF">O6C86_06720</name>
</gene>
<reference evidence="3" key="2">
    <citation type="submission" date="2022-12" db="EMBL/GenBank/DDBJ databases">
        <title>Comparative genomics of Legionella pneumophila isolates from the West Bank and Germany support molecular epidemiology of Legionnaires disease.</title>
        <authorList>
            <person name="Zayed A.R."/>
            <person name="Bitar D.M."/>
            <person name="Steinert M."/>
            <person name="Lueck C."/>
            <person name="Brettar I."/>
            <person name="Hoefle M.G."/>
            <person name="Bunk B."/>
        </authorList>
    </citation>
    <scope>NUCLEOTIDE SEQUENCE</scope>
    <source>
        <strain evidence="3">H23</strain>
    </source>
</reference>
<protein>
    <submittedName>
        <fullName evidence="4">Uncharacterized protein</fullName>
    </submittedName>
</protein>
<feature type="compositionally biased region" description="Basic and acidic residues" evidence="1">
    <location>
        <begin position="85"/>
        <end position="106"/>
    </location>
</feature>
<proteinExistence type="predicted"/>
<evidence type="ECO:0000256" key="1">
    <source>
        <dbReference type="SAM" id="MobiDB-lite"/>
    </source>
</evidence>
<accession>A0A128HQ81</accession>
<feature type="signal peptide" evidence="2">
    <location>
        <begin position="1"/>
        <end position="19"/>
    </location>
</feature>
<dbReference type="Proteomes" id="UP001071279">
    <property type="component" value="Unassembled WGS sequence"/>
</dbReference>
<evidence type="ECO:0000313" key="3">
    <source>
        <dbReference type="EMBL" id="MCZ4718907.1"/>
    </source>
</evidence>
<dbReference type="AlphaFoldDB" id="A0A128HQ81"/>
<dbReference type="OMA" id="GFMVSVM"/>
<sequence>MKRMIGFMVSVVLTFAVNAADSQVNTHKHQTDKGKVTPGMSIQRNTEQSTAITADAASSNTTEKVTSQQMKEHKNSVKEANYNAQKKEEEAKTATDTQKHEADSPS</sequence>
<dbReference type="RefSeq" id="WP_011946343.1">
    <property type="nucleotide sequence ID" value="NZ_BAZA01000207.1"/>
</dbReference>
<name>A0A128HQ81_LEGPN</name>